<protein>
    <submittedName>
        <fullName evidence="1">Uncharacterized protein</fullName>
    </submittedName>
</protein>
<reference evidence="1 2" key="1">
    <citation type="submission" date="2018-08" db="EMBL/GenBank/DDBJ databases">
        <title>Genome and evolution of the arbuscular mycorrhizal fungus Diversispora epigaea (formerly Glomus versiforme) and its bacterial endosymbionts.</title>
        <authorList>
            <person name="Sun X."/>
            <person name="Fei Z."/>
            <person name="Harrison M."/>
        </authorList>
    </citation>
    <scope>NUCLEOTIDE SEQUENCE [LARGE SCALE GENOMIC DNA]</scope>
    <source>
        <strain evidence="1 2">IT104</strain>
    </source>
</reference>
<accession>A0A397IR53</accession>
<dbReference type="EMBL" id="PQFF01000181">
    <property type="protein sequence ID" value="RHZ76768.1"/>
    <property type="molecule type" value="Genomic_DNA"/>
</dbReference>
<name>A0A397IR53_9GLOM</name>
<dbReference type="Proteomes" id="UP000266861">
    <property type="component" value="Unassembled WGS sequence"/>
</dbReference>
<dbReference type="OrthoDB" id="2304700at2759"/>
<keyword evidence="2" id="KW-1185">Reference proteome</keyword>
<gene>
    <name evidence="1" type="ORF">Glove_193g44</name>
</gene>
<evidence type="ECO:0000313" key="2">
    <source>
        <dbReference type="Proteomes" id="UP000266861"/>
    </source>
</evidence>
<sequence>MRTSYREIEEETTEKLTYAIYNKIPGSKNNLLGGCSQFKLCDNEKWDIIFPINIVDQQQRVHFVHNCTTVCKTGEHNSSDIFYKNEFFFHPV</sequence>
<evidence type="ECO:0000313" key="1">
    <source>
        <dbReference type="EMBL" id="RHZ76768.1"/>
    </source>
</evidence>
<proteinExistence type="predicted"/>
<comment type="caution">
    <text evidence="1">The sequence shown here is derived from an EMBL/GenBank/DDBJ whole genome shotgun (WGS) entry which is preliminary data.</text>
</comment>
<dbReference type="AlphaFoldDB" id="A0A397IR53"/>
<organism evidence="1 2">
    <name type="scientific">Diversispora epigaea</name>
    <dbReference type="NCBI Taxonomy" id="1348612"/>
    <lineage>
        <taxon>Eukaryota</taxon>
        <taxon>Fungi</taxon>
        <taxon>Fungi incertae sedis</taxon>
        <taxon>Mucoromycota</taxon>
        <taxon>Glomeromycotina</taxon>
        <taxon>Glomeromycetes</taxon>
        <taxon>Diversisporales</taxon>
        <taxon>Diversisporaceae</taxon>
        <taxon>Diversispora</taxon>
    </lineage>
</organism>